<dbReference type="InterPro" id="IPR036249">
    <property type="entry name" value="Thioredoxin-like_sf"/>
</dbReference>
<dbReference type="InterPro" id="IPR004046">
    <property type="entry name" value="GST_C"/>
</dbReference>
<dbReference type="OrthoDB" id="292533at2759"/>
<dbReference type="PROSITE" id="PS50404">
    <property type="entry name" value="GST_NTER"/>
    <property type="match status" value="1"/>
</dbReference>
<comment type="subcellular location">
    <subcellularLocation>
        <location evidence="1">Cytoplasm</location>
    </subcellularLocation>
</comment>
<dbReference type="PANTHER" id="PTHR43917">
    <property type="match status" value="1"/>
</dbReference>
<dbReference type="Gene3D" id="1.20.1050.10">
    <property type="match status" value="1"/>
</dbReference>
<dbReference type="InterPro" id="IPR004045">
    <property type="entry name" value="Glutathione_S-Trfase_N"/>
</dbReference>
<evidence type="ECO:0000256" key="1">
    <source>
        <dbReference type="ARBA" id="ARBA00004496"/>
    </source>
</evidence>
<proteinExistence type="predicted"/>
<sequence length="235" mass="27146">MEQQEKPAINLYWELLSQPSRSVKAVLLAGNVPHNEIHIDLMTKQQHSTEYKANVNPRGQVPAIKDGDFALSESNAIMKYLCNTQEGIPSHYWPKDSQQRAHVDQFLEYYQNHFRPSLIEPLRFKMMKALAKIDYEPAAFEAALAQLWKEVDTLEAYLGQHEGAFIVNDQPTIADLQLFFEFQNLIYIGLEKSWETEKYPQVTAWYNKVIALPEVKSIHDIWIQKVAGLIKMINA</sequence>
<evidence type="ECO:0000259" key="4">
    <source>
        <dbReference type="PROSITE" id="PS50405"/>
    </source>
</evidence>
<dbReference type="InterPro" id="IPR036282">
    <property type="entry name" value="Glutathione-S-Trfase_C_sf"/>
</dbReference>
<dbReference type="InterPro" id="IPR040079">
    <property type="entry name" value="Glutathione_S-Trfase"/>
</dbReference>
<dbReference type="Gene3D" id="3.40.30.10">
    <property type="entry name" value="Glutaredoxin"/>
    <property type="match status" value="1"/>
</dbReference>
<comment type="caution">
    <text evidence="5">The sequence shown here is derived from an EMBL/GenBank/DDBJ whole genome shotgun (WGS) entry which is preliminary data.</text>
</comment>
<protein>
    <recommendedName>
        <fullName evidence="7">Glutathione S-transferase</fullName>
    </recommendedName>
</protein>
<organism evidence="5 6">
    <name type="scientific">Halteria grandinella</name>
    <dbReference type="NCBI Taxonomy" id="5974"/>
    <lineage>
        <taxon>Eukaryota</taxon>
        <taxon>Sar</taxon>
        <taxon>Alveolata</taxon>
        <taxon>Ciliophora</taxon>
        <taxon>Intramacronucleata</taxon>
        <taxon>Spirotrichea</taxon>
        <taxon>Stichotrichia</taxon>
        <taxon>Sporadotrichida</taxon>
        <taxon>Halteriidae</taxon>
        <taxon>Halteria</taxon>
    </lineage>
</organism>
<gene>
    <name evidence="5" type="ORF">FGO68_gene7513</name>
</gene>
<feature type="domain" description="GST N-terminal" evidence="3">
    <location>
        <begin position="7"/>
        <end position="89"/>
    </location>
</feature>
<dbReference type="InterPro" id="IPR010987">
    <property type="entry name" value="Glutathione-S-Trfase_C-like"/>
</dbReference>
<dbReference type="AlphaFoldDB" id="A0A8J8SZA5"/>
<dbReference type="PROSITE" id="PS50405">
    <property type="entry name" value="GST_CTER"/>
    <property type="match status" value="1"/>
</dbReference>
<dbReference type="InterPro" id="IPR051369">
    <property type="entry name" value="GST_Theta"/>
</dbReference>
<evidence type="ECO:0000313" key="5">
    <source>
        <dbReference type="EMBL" id="TNV76384.1"/>
    </source>
</evidence>
<dbReference type="Pfam" id="PF14497">
    <property type="entry name" value="GST_C_3"/>
    <property type="match status" value="1"/>
</dbReference>
<evidence type="ECO:0000313" key="6">
    <source>
        <dbReference type="Proteomes" id="UP000785679"/>
    </source>
</evidence>
<evidence type="ECO:0000256" key="2">
    <source>
        <dbReference type="ARBA" id="ARBA00022490"/>
    </source>
</evidence>
<feature type="domain" description="GST C-terminal" evidence="4">
    <location>
        <begin position="96"/>
        <end position="229"/>
    </location>
</feature>
<dbReference type="SFLD" id="SFLDS00019">
    <property type="entry name" value="Glutathione_Transferase_(cytos"/>
    <property type="match status" value="1"/>
</dbReference>
<dbReference type="Pfam" id="PF13417">
    <property type="entry name" value="GST_N_3"/>
    <property type="match status" value="1"/>
</dbReference>
<keyword evidence="2" id="KW-0963">Cytoplasm</keyword>
<keyword evidence="6" id="KW-1185">Reference proteome</keyword>
<dbReference type="SUPFAM" id="SSF47616">
    <property type="entry name" value="GST C-terminal domain-like"/>
    <property type="match status" value="1"/>
</dbReference>
<evidence type="ECO:0008006" key="7">
    <source>
        <dbReference type="Google" id="ProtNLM"/>
    </source>
</evidence>
<dbReference type="GO" id="GO:0005737">
    <property type="term" value="C:cytoplasm"/>
    <property type="evidence" value="ECO:0007669"/>
    <property type="project" value="UniProtKB-SubCell"/>
</dbReference>
<evidence type="ECO:0000259" key="3">
    <source>
        <dbReference type="PROSITE" id="PS50404"/>
    </source>
</evidence>
<reference evidence="5" key="1">
    <citation type="submission" date="2019-06" db="EMBL/GenBank/DDBJ databases">
        <authorList>
            <person name="Zheng W."/>
        </authorList>
    </citation>
    <scope>NUCLEOTIDE SEQUENCE</scope>
    <source>
        <strain evidence="5">QDHG01</strain>
    </source>
</reference>
<dbReference type="Proteomes" id="UP000785679">
    <property type="component" value="Unassembled WGS sequence"/>
</dbReference>
<accession>A0A8J8SZA5</accession>
<dbReference type="SUPFAM" id="SSF52833">
    <property type="entry name" value="Thioredoxin-like"/>
    <property type="match status" value="1"/>
</dbReference>
<dbReference type="PANTHER" id="PTHR43917:SF8">
    <property type="entry name" value="GH16740P-RELATED"/>
    <property type="match status" value="1"/>
</dbReference>
<dbReference type="EMBL" id="RRYP01013688">
    <property type="protein sequence ID" value="TNV76384.1"/>
    <property type="molecule type" value="Genomic_DNA"/>
</dbReference>
<name>A0A8J8SZA5_HALGN</name>
<dbReference type="SFLD" id="SFLDG00358">
    <property type="entry name" value="Main_(cytGST)"/>
    <property type="match status" value="1"/>
</dbReference>